<gene>
    <name evidence="2" type="ORF">C7R92_09455</name>
</gene>
<name>A0ABX5FSA0_9BACL</name>
<dbReference type="SUPFAM" id="SSF47413">
    <property type="entry name" value="lambda repressor-like DNA-binding domains"/>
    <property type="match status" value="1"/>
</dbReference>
<proteinExistence type="predicted"/>
<evidence type="ECO:0000313" key="2">
    <source>
        <dbReference type="EMBL" id="PSK11665.1"/>
    </source>
</evidence>
<reference evidence="2 3" key="1">
    <citation type="submission" date="2018-03" db="EMBL/GenBank/DDBJ databases">
        <title>Brevisbacillus phylogenomics.</title>
        <authorList>
            <person name="Dunlap C."/>
        </authorList>
    </citation>
    <scope>NUCLEOTIDE SEQUENCE [LARGE SCALE GENOMIC DNA]</scope>
    <source>
        <strain evidence="2 3">NRRL B-41110</strain>
    </source>
</reference>
<protein>
    <recommendedName>
        <fullName evidence="1">HTH cro/C1-type domain-containing protein</fullName>
    </recommendedName>
</protein>
<dbReference type="Proteomes" id="UP000241645">
    <property type="component" value="Unassembled WGS sequence"/>
</dbReference>
<dbReference type="Gene3D" id="1.10.260.40">
    <property type="entry name" value="lambda repressor-like DNA-binding domains"/>
    <property type="match status" value="1"/>
</dbReference>
<feature type="domain" description="HTH cro/C1-type" evidence="1">
    <location>
        <begin position="63"/>
        <end position="124"/>
    </location>
</feature>
<organism evidence="2 3">
    <name type="scientific">Brevibacillus porteri</name>
    <dbReference type="NCBI Taxonomy" id="2126350"/>
    <lineage>
        <taxon>Bacteria</taxon>
        <taxon>Bacillati</taxon>
        <taxon>Bacillota</taxon>
        <taxon>Bacilli</taxon>
        <taxon>Bacillales</taxon>
        <taxon>Paenibacillaceae</taxon>
        <taxon>Brevibacillus</taxon>
    </lineage>
</organism>
<dbReference type="InterPro" id="IPR001387">
    <property type="entry name" value="Cro/C1-type_HTH"/>
</dbReference>
<dbReference type="PROSITE" id="PS50943">
    <property type="entry name" value="HTH_CROC1"/>
    <property type="match status" value="1"/>
</dbReference>
<dbReference type="Pfam" id="PF12844">
    <property type="entry name" value="HTH_19"/>
    <property type="match status" value="1"/>
</dbReference>
<dbReference type="CDD" id="cd00093">
    <property type="entry name" value="HTH_XRE"/>
    <property type="match status" value="1"/>
</dbReference>
<accession>A0ABX5FSA0</accession>
<dbReference type="SMART" id="SM00530">
    <property type="entry name" value="HTH_XRE"/>
    <property type="match status" value="1"/>
</dbReference>
<comment type="caution">
    <text evidence="2">The sequence shown here is derived from an EMBL/GenBank/DDBJ whole genome shotgun (WGS) entry which is preliminary data.</text>
</comment>
<dbReference type="InterPro" id="IPR010982">
    <property type="entry name" value="Lambda_DNA-bd_dom_sf"/>
</dbReference>
<sequence length="178" mass="20517">MLCCSYVRLYVVQHNTSIGFSKKLHKRTNDLFLFRRIYTTICSVYTTKTRCKYPMQNELGKTLEALRKQKKLSLREVAEITGLNFTYIRDLELNMNRSTKQPVNPTSETLRKLASAYDHPLEDLLKLAGQVEVANAFEKILNDPDVSEKKKEAVRILMAMDDNDESLDRVIGILNALK</sequence>
<keyword evidence="3" id="KW-1185">Reference proteome</keyword>
<evidence type="ECO:0000259" key="1">
    <source>
        <dbReference type="PROSITE" id="PS50943"/>
    </source>
</evidence>
<dbReference type="EMBL" id="PXZO01000016">
    <property type="protein sequence ID" value="PSK11665.1"/>
    <property type="molecule type" value="Genomic_DNA"/>
</dbReference>
<evidence type="ECO:0000313" key="3">
    <source>
        <dbReference type="Proteomes" id="UP000241645"/>
    </source>
</evidence>